<evidence type="ECO:0000313" key="2">
    <source>
        <dbReference type="EMBL" id="KAF7145321.1"/>
    </source>
</evidence>
<evidence type="ECO:0000256" key="1">
    <source>
        <dbReference type="SAM" id="MobiDB-lite"/>
    </source>
</evidence>
<gene>
    <name evidence="2" type="ORF">RHSIM_Rhsim04G0059300</name>
</gene>
<feature type="compositionally biased region" description="Basic and acidic residues" evidence="1">
    <location>
        <begin position="138"/>
        <end position="147"/>
    </location>
</feature>
<proteinExistence type="predicted"/>
<feature type="region of interest" description="Disordered" evidence="1">
    <location>
        <begin position="125"/>
        <end position="150"/>
    </location>
</feature>
<organism evidence="2 3">
    <name type="scientific">Rhododendron simsii</name>
    <name type="common">Sims's rhododendron</name>
    <dbReference type="NCBI Taxonomy" id="118357"/>
    <lineage>
        <taxon>Eukaryota</taxon>
        <taxon>Viridiplantae</taxon>
        <taxon>Streptophyta</taxon>
        <taxon>Embryophyta</taxon>
        <taxon>Tracheophyta</taxon>
        <taxon>Spermatophyta</taxon>
        <taxon>Magnoliopsida</taxon>
        <taxon>eudicotyledons</taxon>
        <taxon>Gunneridae</taxon>
        <taxon>Pentapetalae</taxon>
        <taxon>asterids</taxon>
        <taxon>Ericales</taxon>
        <taxon>Ericaceae</taxon>
        <taxon>Ericoideae</taxon>
        <taxon>Rhodoreae</taxon>
        <taxon>Rhododendron</taxon>
    </lineage>
</organism>
<comment type="caution">
    <text evidence="2">The sequence shown here is derived from an EMBL/GenBank/DDBJ whole genome shotgun (WGS) entry which is preliminary data.</text>
</comment>
<accession>A0A834H1K6</accession>
<reference evidence="2" key="1">
    <citation type="submission" date="2019-11" db="EMBL/GenBank/DDBJ databases">
        <authorList>
            <person name="Liu Y."/>
            <person name="Hou J."/>
            <person name="Li T.-Q."/>
            <person name="Guan C.-H."/>
            <person name="Wu X."/>
            <person name="Wu H.-Z."/>
            <person name="Ling F."/>
            <person name="Zhang R."/>
            <person name="Shi X.-G."/>
            <person name="Ren J.-P."/>
            <person name="Chen E.-F."/>
            <person name="Sun J.-M."/>
        </authorList>
    </citation>
    <scope>NUCLEOTIDE SEQUENCE</scope>
    <source>
        <strain evidence="2">Adult_tree_wgs_1</strain>
        <tissue evidence="2">Leaves</tissue>
    </source>
</reference>
<dbReference type="Proteomes" id="UP000626092">
    <property type="component" value="Unassembled WGS sequence"/>
</dbReference>
<dbReference type="PANTHER" id="PTHR46250">
    <property type="entry name" value="MYB/SANT-LIKE DNA-BINDING DOMAIN PROTEIN-RELATED"/>
    <property type="match status" value="1"/>
</dbReference>
<keyword evidence="3" id="KW-1185">Reference proteome</keyword>
<name>A0A834H1K6_RHOSS</name>
<dbReference type="AlphaFoldDB" id="A0A834H1K6"/>
<protein>
    <submittedName>
        <fullName evidence="2">Uncharacterized protein</fullName>
    </submittedName>
</protein>
<dbReference type="OrthoDB" id="618098at2759"/>
<dbReference type="EMBL" id="WJXA01000004">
    <property type="protein sequence ID" value="KAF7145321.1"/>
    <property type="molecule type" value="Genomic_DNA"/>
</dbReference>
<sequence length="245" mass="27190">MEKPTKSCKTGGKAELGGNAEENVADAIRRSWNQRDEDALLNAMKEMVVKGERIENSFKSRYLRKVEGMLLVALPGTSFTDNNVQGLRFKSFPYYEDWCMIFGNAEATGEMAKSAADMVENLDEAPKEAGGDSTTVSKIDKSPEEHSKKKAKVSENILAGMNNFADKLGIYFERSDAKLEMLGGRMGYAHDLSKKSAEVNDALRKLPITVESRAIAGMAITQDAQKVDHFFSLDDEENMIMLKKL</sequence>
<evidence type="ECO:0000313" key="3">
    <source>
        <dbReference type="Proteomes" id="UP000626092"/>
    </source>
</evidence>